<evidence type="ECO:0000256" key="5">
    <source>
        <dbReference type="ARBA" id="ARBA00023136"/>
    </source>
</evidence>
<dbReference type="InterPro" id="IPR007688">
    <property type="entry name" value="Conjugal_tfr_TrbL/VirB6"/>
</dbReference>
<comment type="similarity">
    <text evidence="2">Belongs to the TrbL/VirB6 family.</text>
</comment>
<evidence type="ECO:0000256" key="1">
    <source>
        <dbReference type="ARBA" id="ARBA00004141"/>
    </source>
</evidence>
<sequence length="449" mass="45168">MDDLNVIDDFTSTFIAYIDSGFGLLAGDVGFLTAVLIGIDVVLAGLFWAFAGEQNVLGQFIKKVLYVGAFAFIINNFALLANIIFSSFAGLGLVATGTSLTAADLLKPGFVAATGYDAAYPLLEEANSLIGFPSFFTNFVTIMIILLSWVIVLFAFFILAIQLFVTIIEFKLTTLAGFVLVPFALWNKTSFLAERVLGNVVASGVKLMVLAIIVGIGSTIFGSVTSTFTPGSVTLEQAASTILGSLSLLALGIFGPGIATGLVAGAPQLGAGAAVATAAGTGAAVIGAGALAASGARAGVTAGQSAVRAGASMAGGASAAYSLGRVGAGDGGWRSTAAGVGAVAQAGAAGVADRARSSVSRAMGSPGEAFQSGARRAFSSTGGSINSTLSAAKDIPGVKDAAANNAPDWAQRMRREQGLRDAGLTATHMVASGDRPGSGDAPKLRQDEE</sequence>
<evidence type="ECO:0000256" key="7">
    <source>
        <dbReference type="SAM" id="Phobius"/>
    </source>
</evidence>
<keyword evidence="5 7" id="KW-0472">Membrane</keyword>
<feature type="transmembrane region" description="Helical" evidence="7">
    <location>
        <begin position="139"/>
        <end position="161"/>
    </location>
</feature>
<protein>
    <submittedName>
        <fullName evidence="8">P-type conjugative transfer protein TrbL</fullName>
    </submittedName>
</protein>
<dbReference type="RefSeq" id="WP_104831415.1">
    <property type="nucleotide sequence ID" value="NZ_PJCH01000015.1"/>
</dbReference>
<evidence type="ECO:0000256" key="4">
    <source>
        <dbReference type="ARBA" id="ARBA00022989"/>
    </source>
</evidence>
<dbReference type="OrthoDB" id="9788052at2"/>
<feature type="transmembrane region" description="Helical" evidence="7">
    <location>
        <begin position="168"/>
        <end position="187"/>
    </location>
</feature>
<dbReference type="Pfam" id="PF04610">
    <property type="entry name" value="TrbL"/>
    <property type="match status" value="1"/>
</dbReference>
<keyword evidence="3 7" id="KW-0812">Transmembrane</keyword>
<reference evidence="8 9" key="1">
    <citation type="submission" date="2017-12" db="EMBL/GenBank/DDBJ databases">
        <authorList>
            <person name="Hurst M.R.H."/>
        </authorList>
    </citation>
    <scope>NUCLEOTIDE SEQUENCE [LARGE SCALE GENOMIC DNA]</scope>
    <source>
        <strain evidence="8 9">SY-3-19</strain>
    </source>
</reference>
<evidence type="ECO:0000256" key="6">
    <source>
        <dbReference type="SAM" id="MobiDB-lite"/>
    </source>
</evidence>
<dbReference type="NCBIfam" id="TIGR02783">
    <property type="entry name" value="TrbL_P"/>
    <property type="match status" value="1"/>
</dbReference>
<dbReference type="EMBL" id="PJCH01000015">
    <property type="protein sequence ID" value="PQA86203.1"/>
    <property type="molecule type" value="Genomic_DNA"/>
</dbReference>
<feature type="transmembrane region" description="Helical" evidence="7">
    <location>
        <begin position="269"/>
        <end position="293"/>
    </location>
</feature>
<feature type="transmembrane region" description="Helical" evidence="7">
    <location>
        <begin position="64"/>
        <end position="85"/>
    </location>
</feature>
<gene>
    <name evidence="8" type="primary">trbL</name>
    <name evidence="8" type="ORF">CW354_17780</name>
</gene>
<feature type="transmembrane region" description="Helical" evidence="7">
    <location>
        <begin position="207"/>
        <end position="229"/>
    </location>
</feature>
<keyword evidence="9" id="KW-1185">Reference proteome</keyword>
<evidence type="ECO:0000313" key="9">
    <source>
        <dbReference type="Proteomes" id="UP000239504"/>
    </source>
</evidence>
<feature type="region of interest" description="Disordered" evidence="6">
    <location>
        <begin position="413"/>
        <end position="449"/>
    </location>
</feature>
<accession>A0A2S7K111</accession>
<keyword evidence="4 7" id="KW-1133">Transmembrane helix</keyword>
<feature type="transmembrane region" description="Helical" evidence="7">
    <location>
        <begin position="29"/>
        <end position="52"/>
    </location>
</feature>
<dbReference type="GO" id="GO:0016020">
    <property type="term" value="C:membrane"/>
    <property type="evidence" value="ECO:0007669"/>
    <property type="project" value="UniProtKB-SubCell"/>
</dbReference>
<dbReference type="GO" id="GO:0030255">
    <property type="term" value="P:protein secretion by the type IV secretion system"/>
    <property type="evidence" value="ECO:0007669"/>
    <property type="project" value="InterPro"/>
</dbReference>
<comment type="caution">
    <text evidence="8">The sequence shown here is derived from an EMBL/GenBank/DDBJ whole genome shotgun (WGS) entry which is preliminary data.</text>
</comment>
<feature type="transmembrane region" description="Helical" evidence="7">
    <location>
        <begin position="241"/>
        <end position="263"/>
    </location>
</feature>
<comment type="subcellular location">
    <subcellularLocation>
        <location evidence="1">Membrane</location>
        <topology evidence="1">Multi-pass membrane protein</topology>
    </subcellularLocation>
</comment>
<name>A0A2S7K111_9PROT</name>
<organism evidence="8 9">
    <name type="scientific">Hyphococcus luteus</name>
    <dbReference type="NCBI Taxonomy" id="2058213"/>
    <lineage>
        <taxon>Bacteria</taxon>
        <taxon>Pseudomonadati</taxon>
        <taxon>Pseudomonadota</taxon>
        <taxon>Alphaproteobacteria</taxon>
        <taxon>Parvularculales</taxon>
        <taxon>Parvularculaceae</taxon>
        <taxon>Hyphococcus</taxon>
    </lineage>
</organism>
<evidence type="ECO:0000313" key="8">
    <source>
        <dbReference type="EMBL" id="PQA86203.1"/>
    </source>
</evidence>
<dbReference type="AlphaFoldDB" id="A0A2S7K111"/>
<evidence type="ECO:0000256" key="3">
    <source>
        <dbReference type="ARBA" id="ARBA00022692"/>
    </source>
</evidence>
<dbReference type="Proteomes" id="UP000239504">
    <property type="component" value="Unassembled WGS sequence"/>
</dbReference>
<evidence type="ECO:0000256" key="2">
    <source>
        <dbReference type="ARBA" id="ARBA00007802"/>
    </source>
</evidence>
<dbReference type="InterPro" id="IPR014150">
    <property type="entry name" value="Conjugal_tfr_TrbL"/>
</dbReference>
<dbReference type="NCBIfam" id="NF010449">
    <property type="entry name" value="PRK13875.1"/>
    <property type="match status" value="1"/>
</dbReference>
<proteinExistence type="inferred from homology"/>